<dbReference type="Gene3D" id="3.40.190.10">
    <property type="entry name" value="Periplasmic binding protein-like II"/>
    <property type="match status" value="2"/>
</dbReference>
<sequence length="370" mass="38434">MKKSLKALPLLAVAGLGLSVVTPAFAQEGTINVISREDGSGTRGAFVEIVGVVDEEENDLTTSSAAIQNQTSGVMQTVAGDTQAIGYISLGSLDDTVKAIKVDGAEATPEAINAGEYPIARPFNVAWSAEEELSEVAADFLTFIHSKEGQTVVEEEGYIAVEAASAEGEESSEEAVEGEETSEEAAEGEETSEEAAEGEETSEEAAEGEETSEEAAEGEESSEEAAEGEETSEEAAEGEESGSIVESLPAYEASSELEGTVEVVGSTSVSPLMEKLAEAYKEVQPNVEINITSNGSSAGMEAAMNGTADLGMASRELKEEETSALEHDAIATDGIAVIVNAENPAEELTLEAIKGIYLGEITTWEDALAN</sequence>
<evidence type="ECO:0000256" key="2">
    <source>
        <dbReference type="ARBA" id="ARBA00004193"/>
    </source>
</evidence>
<feature type="region of interest" description="Disordered" evidence="9">
    <location>
        <begin position="164"/>
        <end position="244"/>
    </location>
</feature>
<organism evidence="12 13">
    <name type="scientific">Facklamia lactis</name>
    <dbReference type="NCBI Taxonomy" id="2749967"/>
    <lineage>
        <taxon>Bacteria</taxon>
        <taxon>Bacillati</taxon>
        <taxon>Bacillota</taxon>
        <taxon>Bacilli</taxon>
        <taxon>Lactobacillales</taxon>
        <taxon>Aerococcaceae</taxon>
        <taxon>Facklamia</taxon>
    </lineage>
</organism>
<feature type="domain" description="PBP" evidence="11">
    <location>
        <begin position="253"/>
        <end position="366"/>
    </location>
</feature>
<proteinExistence type="inferred from homology"/>
<feature type="signal peptide" evidence="10">
    <location>
        <begin position="1"/>
        <end position="26"/>
    </location>
</feature>
<accession>A0ABS0LST2</accession>
<feature type="domain" description="PBP" evidence="11">
    <location>
        <begin position="27"/>
        <end position="148"/>
    </location>
</feature>
<evidence type="ECO:0000256" key="3">
    <source>
        <dbReference type="ARBA" id="ARBA00008725"/>
    </source>
</evidence>
<evidence type="ECO:0000256" key="5">
    <source>
        <dbReference type="ARBA" id="ARBA00022592"/>
    </source>
</evidence>
<protein>
    <submittedName>
        <fullName evidence="12">Substrate-binding domain-containing protein</fullName>
    </submittedName>
</protein>
<evidence type="ECO:0000259" key="11">
    <source>
        <dbReference type="Pfam" id="PF12849"/>
    </source>
</evidence>
<feature type="chain" id="PRO_5046226916" evidence="10">
    <location>
        <begin position="27"/>
        <end position="370"/>
    </location>
</feature>
<reference evidence="12 13" key="1">
    <citation type="submission" date="2020-07" db="EMBL/GenBank/DDBJ databases">
        <title>Facklamia lactis sp. nov., isolated from raw milk.</title>
        <authorList>
            <person name="Doll E.V."/>
            <person name="Huptas C."/>
            <person name="Staib L."/>
            <person name="Wenning M."/>
            <person name="Scherer S."/>
        </authorList>
    </citation>
    <scope>NUCLEOTIDE SEQUENCE [LARGE SCALE GENOMIC DNA]</scope>
    <source>
        <strain evidence="12 13">DSM 111018</strain>
    </source>
</reference>
<comment type="caution">
    <text evidence="12">The sequence shown here is derived from an EMBL/GenBank/DDBJ whole genome shotgun (WGS) entry which is preliminary data.</text>
</comment>
<dbReference type="Proteomes" id="UP000721415">
    <property type="component" value="Unassembled WGS sequence"/>
</dbReference>
<keyword evidence="5" id="KW-0592">Phosphate transport</keyword>
<dbReference type="EMBL" id="JACBXQ010000006">
    <property type="protein sequence ID" value="MBG9987069.1"/>
    <property type="molecule type" value="Genomic_DNA"/>
</dbReference>
<dbReference type="SUPFAM" id="SSF53850">
    <property type="entry name" value="Periplasmic binding protein-like II"/>
    <property type="match status" value="2"/>
</dbReference>
<dbReference type="RefSeq" id="WP_197115993.1">
    <property type="nucleotide sequence ID" value="NZ_JACBXQ010000006.1"/>
</dbReference>
<evidence type="ECO:0000256" key="9">
    <source>
        <dbReference type="SAM" id="MobiDB-lite"/>
    </source>
</evidence>
<evidence type="ECO:0000256" key="7">
    <source>
        <dbReference type="ARBA" id="ARBA00023139"/>
    </source>
</evidence>
<comment type="subunit">
    <text evidence="4">The complex is composed of two ATP-binding proteins (PstB), two transmembrane proteins (PstC and PstA) and a solute-binding protein (PstS).</text>
</comment>
<keyword evidence="7" id="KW-0564">Palmitate</keyword>
<comment type="function">
    <text evidence="1">Part of the ABC transporter complex PstSACB involved in phosphate import.</text>
</comment>
<dbReference type="PANTHER" id="PTHR30570">
    <property type="entry name" value="PERIPLASMIC PHOSPHATE BINDING COMPONENT OF PHOSPHATE ABC TRANSPORTER"/>
    <property type="match status" value="1"/>
</dbReference>
<evidence type="ECO:0000256" key="1">
    <source>
        <dbReference type="ARBA" id="ARBA00002841"/>
    </source>
</evidence>
<dbReference type="PANTHER" id="PTHR30570:SF1">
    <property type="entry name" value="PHOSPHATE-BINDING PROTEIN PSTS"/>
    <property type="match status" value="1"/>
</dbReference>
<name>A0ABS0LST2_9LACT</name>
<comment type="subcellular location">
    <subcellularLocation>
        <location evidence="2">Cell membrane</location>
        <topology evidence="2">Lipid-anchor</topology>
    </subcellularLocation>
</comment>
<evidence type="ECO:0000313" key="12">
    <source>
        <dbReference type="EMBL" id="MBG9987069.1"/>
    </source>
</evidence>
<gene>
    <name evidence="12" type="ORF">HZY91_09335</name>
</gene>
<keyword evidence="6 10" id="KW-0732">Signal</keyword>
<evidence type="ECO:0000313" key="13">
    <source>
        <dbReference type="Proteomes" id="UP000721415"/>
    </source>
</evidence>
<evidence type="ECO:0000256" key="6">
    <source>
        <dbReference type="ARBA" id="ARBA00022729"/>
    </source>
</evidence>
<evidence type="ECO:0000256" key="10">
    <source>
        <dbReference type="SAM" id="SignalP"/>
    </source>
</evidence>
<keyword evidence="13" id="KW-1185">Reference proteome</keyword>
<keyword evidence="8" id="KW-0449">Lipoprotein</keyword>
<evidence type="ECO:0000256" key="8">
    <source>
        <dbReference type="ARBA" id="ARBA00023288"/>
    </source>
</evidence>
<keyword evidence="5" id="KW-0813">Transport</keyword>
<dbReference type="InterPro" id="IPR024370">
    <property type="entry name" value="PBP_domain"/>
</dbReference>
<dbReference type="Pfam" id="PF12849">
    <property type="entry name" value="PBP_like_2"/>
    <property type="match status" value="2"/>
</dbReference>
<evidence type="ECO:0000256" key="4">
    <source>
        <dbReference type="ARBA" id="ARBA00011529"/>
    </source>
</evidence>
<feature type="compositionally biased region" description="Acidic residues" evidence="9">
    <location>
        <begin position="167"/>
        <end position="240"/>
    </location>
</feature>
<dbReference type="InterPro" id="IPR050811">
    <property type="entry name" value="Phosphate_ABC_transporter"/>
</dbReference>
<comment type="similarity">
    <text evidence="3">Belongs to the PstS family.</text>
</comment>